<protein>
    <submittedName>
        <fullName evidence="1">Uncharacterized protein</fullName>
    </submittedName>
</protein>
<dbReference type="AlphaFoldDB" id="A0A6C0JX21"/>
<evidence type="ECO:0000313" key="1">
    <source>
        <dbReference type="EMBL" id="QHU10322.1"/>
    </source>
</evidence>
<proteinExistence type="predicted"/>
<dbReference type="EMBL" id="MN740753">
    <property type="protein sequence ID" value="QHU10322.1"/>
    <property type="molecule type" value="Genomic_DNA"/>
</dbReference>
<name>A0A6C0JX21_9ZZZZ</name>
<sequence length="189" mass="21329">MEIQHSIISQALYGENGRVALPINMFMKQSNADQVGGKKKDIAKISGCAAVRYQENSVERSLKEFEHLGVPLIVALVNVNVRPSTGISYNNASSLDLETAIPSSEIGYIKANDDNTNKSCNHTIQYMYDEPIDKMDEYIPSKQEEFVSISDEMYDSLLNNVLDEQIEDDLYSDNVPVKKYTRKNRKLIV</sequence>
<organism evidence="1">
    <name type="scientific">viral metagenome</name>
    <dbReference type="NCBI Taxonomy" id="1070528"/>
    <lineage>
        <taxon>unclassified sequences</taxon>
        <taxon>metagenomes</taxon>
        <taxon>organismal metagenomes</taxon>
    </lineage>
</organism>
<accession>A0A6C0JX21</accession>
<reference evidence="1" key="1">
    <citation type="journal article" date="2020" name="Nature">
        <title>Giant virus diversity and host interactions through global metagenomics.</title>
        <authorList>
            <person name="Schulz F."/>
            <person name="Roux S."/>
            <person name="Paez-Espino D."/>
            <person name="Jungbluth S."/>
            <person name="Walsh D.A."/>
            <person name="Denef V.J."/>
            <person name="McMahon K.D."/>
            <person name="Konstantinidis K.T."/>
            <person name="Eloe-Fadrosh E.A."/>
            <person name="Kyrpides N.C."/>
            <person name="Woyke T."/>
        </authorList>
    </citation>
    <scope>NUCLEOTIDE SEQUENCE</scope>
    <source>
        <strain evidence="1">GVMAG-S-1101164-67</strain>
    </source>
</reference>